<reference evidence="1" key="1">
    <citation type="submission" date="2023-04" db="EMBL/GenBank/DDBJ databases">
        <title>Phytophthora lilii NBRC 32176.</title>
        <authorList>
            <person name="Ichikawa N."/>
            <person name="Sato H."/>
            <person name="Tonouchi N."/>
        </authorList>
    </citation>
    <scope>NUCLEOTIDE SEQUENCE</scope>
    <source>
        <strain evidence="1">NBRC 32176</strain>
    </source>
</reference>
<name>A0A9W6TF87_9STRA</name>
<protein>
    <submittedName>
        <fullName evidence="1">Unnamed protein product</fullName>
    </submittedName>
</protein>
<dbReference type="EMBL" id="BSXW01000088">
    <property type="protein sequence ID" value="GMF11777.1"/>
    <property type="molecule type" value="Genomic_DNA"/>
</dbReference>
<evidence type="ECO:0000313" key="2">
    <source>
        <dbReference type="Proteomes" id="UP001165083"/>
    </source>
</evidence>
<accession>A0A9W6TF87</accession>
<sequence length="138" mass="14599">MARRNGACGLSAGPDVGAHDATCEILATIEKYMILSTSYPSAELLRGSAANAAAPLPSGCEGEDVRSKSYADVALETSTSGSLIRETCSSRLRSSALLRLPESGIDHLNLTSILVLEIKAYTLPTQKNFKESTDARSH</sequence>
<keyword evidence="2" id="KW-1185">Reference proteome</keyword>
<evidence type="ECO:0000313" key="1">
    <source>
        <dbReference type="EMBL" id="GMF11777.1"/>
    </source>
</evidence>
<dbReference type="Proteomes" id="UP001165083">
    <property type="component" value="Unassembled WGS sequence"/>
</dbReference>
<organism evidence="1 2">
    <name type="scientific">Phytophthora lilii</name>
    <dbReference type="NCBI Taxonomy" id="2077276"/>
    <lineage>
        <taxon>Eukaryota</taxon>
        <taxon>Sar</taxon>
        <taxon>Stramenopiles</taxon>
        <taxon>Oomycota</taxon>
        <taxon>Peronosporomycetes</taxon>
        <taxon>Peronosporales</taxon>
        <taxon>Peronosporaceae</taxon>
        <taxon>Phytophthora</taxon>
    </lineage>
</organism>
<dbReference type="AlphaFoldDB" id="A0A9W6TF87"/>
<gene>
    <name evidence="1" type="ORF">Plil01_000245100</name>
</gene>
<comment type="caution">
    <text evidence="1">The sequence shown here is derived from an EMBL/GenBank/DDBJ whole genome shotgun (WGS) entry which is preliminary data.</text>
</comment>
<proteinExistence type="predicted"/>